<dbReference type="SUPFAM" id="SSF55920">
    <property type="entry name" value="Creatinase/aminopeptidase"/>
    <property type="match status" value="1"/>
</dbReference>
<dbReference type="Pfam" id="PF00557">
    <property type="entry name" value="Peptidase_M24"/>
    <property type="match status" value="1"/>
</dbReference>
<evidence type="ECO:0000256" key="1">
    <source>
        <dbReference type="SAM" id="MobiDB-lite"/>
    </source>
</evidence>
<keyword evidence="3" id="KW-0031">Aminopeptidase</keyword>
<feature type="compositionally biased region" description="Polar residues" evidence="1">
    <location>
        <begin position="45"/>
        <end position="73"/>
    </location>
</feature>
<dbReference type="AlphaFoldDB" id="A0A1I6SJM3"/>
<keyword evidence="4" id="KW-1185">Reference proteome</keyword>
<dbReference type="PANTHER" id="PTHR46112">
    <property type="entry name" value="AMINOPEPTIDASE"/>
    <property type="match status" value="1"/>
</dbReference>
<proteinExistence type="predicted"/>
<name>A0A1I6SJM3_9EURY</name>
<gene>
    <name evidence="3" type="ORF">SAMN04488556_2730</name>
</gene>
<evidence type="ECO:0000259" key="2">
    <source>
        <dbReference type="Pfam" id="PF00557"/>
    </source>
</evidence>
<sequence>MDIDLEPLRSALAAEGIDGYLIDADGSDSDQRYVSDFTAPDPYQTLVTTAPTGQSSGSAGPSEPTGSSESAESPGSDEFGGRRGVHLLVSGLEYGRARTDATVDSIARRADFDYRDRVAEYGPQEGTVRTIAAFLESHDVESVAVPPSFPTGTADGLRERGISVTVESQRIVETEIRARKSGWEVEQIQSTQRANERAMAVAEELIATADVEDGVLVYDGDPLTSERVTTEIEIELLRNGCALDETIVACGADGADPHDRGSGPLEADELIVIDIFPRDKETGYFGDMTRTFLRGVPSEEQRRRYDVTQRAYEAALEAVEAGVTGAAVHDVACDVIEDAGYETLRSDPTTETGYIHNTGHGVGLDIHEQPTVSPSGGELEPGHVISIEPGIYDPAVGGVRIEDLVVVTEDGHRNFNEYGVRLEPRA</sequence>
<evidence type="ECO:0000313" key="4">
    <source>
        <dbReference type="Proteomes" id="UP000199199"/>
    </source>
</evidence>
<dbReference type="Proteomes" id="UP000199199">
    <property type="component" value="Unassembled WGS sequence"/>
</dbReference>
<organism evidence="3 4">
    <name type="scientific">Halostagnicola kamekurae</name>
    <dbReference type="NCBI Taxonomy" id="619731"/>
    <lineage>
        <taxon>Archaea</taxon>
        <taxon>Methanobacteriati</taxon>
        <taxon>Methanobacteriota</taxon>
        <taxon>Stenosarchaea group</taxon>
        <taxon>Halobacteria</taxon>
        <taxon>Halobacteriales</taxon>
        <taxon>Natrialbaceae</taxon>
        <taxon>Halostagnicola</taxon>
    </lineage>
</organism>
<accession>A0A1I6SJM3</accession>
<dbReference type="PANTHER" id="PTHR46112:SF2">
    <property type="entry name" value="XAA-PRO AMINOPEPTIDASE P-RELATED"/>
    <property type="match status" value="1"/>
</dbReference>
<keyword evidence="3" id="KW-0378">Hydrolase</keyword>
<dbReference type="GO" id="GO:0004177">
    <property type="term" value="F:aminopeptidase activity"/>
    <property type="evidence" value="ECO:0007669"/>
    <property type="project" value="UniProtKB-KW"/>
</dbReference>
<feature type="region of interest" description="Disordered" evidence="1">
    <location>
        <begin position="24"/>
        <end position="82"/>
    </location>
</feature>
<dbReference type="Gene3D" id="3.90.230.10">
    <property type="entry name" value="Creatinase/methionine aminopeptidase superfamily"/>
    <property type="match status" value="1"/>
</dbReference>
<keyword evidence="3" id="KW-0645">Protease</keyword>
<dbReference type="InterPro" id="IPR000994">
    <property type="entry name" value="Pept_M24"/>
</dbReference>
<feature type="domain" description="Peptidase M24" evidence="2">
    <location>
        <begin position="192"/>
        <end position="409"/>
    </location>
</feature>
<dbReference type="InterPro" id="IPR050659">
    <property type="entry name" value="Peptidase_M24B"/>
</dbReference>
<dbReference type="RefSeq" id="WP_092905148.1">
    <property type="nucleotide sequence ID" value="NZ_FOZS01000002.1"/>
</dbReference>
<dbReference type="EMBL" id="FOZS01000002">
    <property type="protein sequence ID" value="SFS77147.1"/>
    <property type="molecule type" value="Genomic_DNA"/>
</dbReference>
<reference evidence="4" key="1">
    <citation type="submission" date="2016-10" db="EMBL/GenBank/DDBJ databases">
        <authorList>
            <person name="Varghese N."/>
            <person name="Submissions S."/>
        </authorList>
    </citation>
    <scope>NUCLEOTIDE SEQUENCE [LARGE SCALE GENOMIC DNA]</scope>
    <source>
        <strain evidence="4">DSM 22427</strain>
    </source>
</reference>
<protein>
    <submittedName>
        <fullName evidence="3">Xaa-Pro aminopeptidase</fullName>
    </submittedName>
</protein>
<evidence type="ECO:0000313" key="3">
    <source>
        <dbReference type="EMBL" id="SFS77147.1"/>
    </source>
</evidence>
<dbReference type="InterPro" id="IPR036005">
    <property type="entry name" value="Creatinase/aminopeptidase-like"/>
</dbReference>